<feature type="region of interest" description="Disordered" evidence="1">
    <location>
        <begin position="532"/>
        <end position="576"/>
    </location>
</feature>
<dbReference type="Proteomes" id="UP000199071">
    <property type="component" value="Unassembled WGS sequence"/>
</dbReference>
<evidence type="ECO:0000259" key="2">
    <source>
        <dbReference type="Pfam" id="PF01936"/>
    </source>
</evidence>
<dbReference type="Gene3D" id="3.40.50.1010">
    <property type="entry name" value="5'-nuclease"/>
    <property type="match status" value="1"/>
</dbReference>
<evidence type="ECO:0000313" key="3">
    <source>
        <dbReference type="EMBL" id="SDB25973.1"/>
    </source>
</evidence>
<protein>
    <submittedName>
        <fullName evidence="3">NYN domain-containing protein</fullName>
    </submittedName>
</protein>
<dbReference type="Pfam" id="PF01936">
    <property type="entry name" value="NYN"/>
    <property type="match status" value="1"/>
</dbReference>
<feature type="region of interest" description="Disordered" evidence="1">
    <location>
        <begin position="326"/>
        <end position="480"/>
    </location>
</feature>
<dbReference type="STRING" id="665467.SAMN02982931_02041"/>
<feature type="compositionally biased region" description="Basic and acidic residues" evidence="1">
    <location>
        <begin position="437"/>
        <end position="452"/>
    </location>
</feature>
<feature type="compositionally biased region" description="Basic and acidic residues" evidence="1">
    <location>
        <begin position="340"/>
        <end position="349"/>
    </location>
</feature>
<dbReference type="RefSeq" id="WP_175478371.1">
    <property type="nucleotide sequence ID" value="NZ_FMXQ01000003.1"/>
</dbReference>
<feature type="compositionally biased region" description="Basic and acidic residues" evidence="1">
    <location>
        <begin position="363"/>
        <end position="386"/>
    </location>
</feature>
<organism evidence="3 4">
    <name type="scientific">Bauldia litoralis</name>
    <dbReference type="NCBI Taxonomy" id="665467"/>
    <lineage>
        <taxon>Bacteria</taxon>
        <taxon>Pseudomonadati</taxon>
        <taxon>Pseudomonadota</taxon>
        <taxon>Alphaproteobacteria</taxon>
        <taxon>Hyphomicrobiales</taxon>
        <taxon>Kaistiaceae</taxon>
        <taxon>Bauldia</taxon>
    </lineage>
</organism>
<gene>
    <name evidence="3" type="ORF">SAMN02982931_02041</name>
</gene>
<evidence type="ECO:0000256" key="1">
    <source>
        <dbReference type="SAM" id="MobiDB-lite"/>
    </source>
</evidence>
<dbReference type="AlphaFoldDB" id="A0A1G6BZA9"/>
<evidence type="ECO:0000313" key="4">
    <source>
        <dbReference type="Proteomes" id="UP000199071"/>
    </source>
</evidence>
<reference evidence="3 4" key="1">
    <citation type="submission" date="2016-10" db="EMBL/GenBank/DDBJ databases">
        <authorList>
            <person name="de Groot N.N."/>
        </authorList>
    </citation>
    <scope>NUCLEOTIDE SEQUENCE [LARGE SCALE GENOMIC DNA]</scope>
    <source>
        <strain evidence="3 4">ATCC 35022</strain>
    </source>
</reference>
<dbReference type="GO" id="GO:0004540">
    <property type="term" value="F:RNA nuclease activity"/>
    <property type="evidence" value="ECO:0007669"/>
    <property type="project" value="InterPro"/>
</dbReference>
<name>A0A1G6BZA9_9HYPH</name>
<dbReference type="EMBL" id="FMXQ01000003">
    <property type="protein sequence ID" value="SDB25973.1"/>
    <property type="molecule type" value="Genomic_DNA"/>
</dbReference>
<feature type="compositionally biased region" description="Acidic residues" evidence="1">
    <location>
        <begin position="548"/>
        <end position="560"/>
    </location>
</feature>
<keyword evidence="4" id="KW-1185">Reference proteome</keyword>
<accession>A0A1G6BZA9</accession>
<proteinExistence type="predicted"/>
<feature type="compositionally biased region" description="Pro residues" evidence="1">
    <location>
        <begin position="395"/>
        <end position="404"/>
    </location>
</feature>
<sequence length="576" mass="61388">MANTIKSALFVDYDSFHRSLEAAHADVAELLAQKAATLVSAIETGKLVTPEVEEGARRRSLIRRCYADPQLLGKNRSAFIASGFEVIDCPPLEGSDRNSAAIHIILDAMDALGHPAGYEEFILLSADTDLTPMLLRLRAHNRLTVIYADDVTSSSYKAIADAMIAEQDFIDLLVSEEAPPEPEVEAEALAEAEAPAAAGDRSALEALARKIHAATNVPMFSPRTFADLFRFLAQEVGESGYHFQQTAEKVTERLTEAGRNANRRQVLFVVKGLALKGHVFSTSDTPERLAEVFREQVLYLAGSAGVDVTAEEAALLPSWIVGRSAAPPARPAATPPATKTQDKPPERKSILRRRPTRPVSAKPDAEKAEKAEKTEKPARAEKEEAPTKQAAPAEPETPPAPKAEPSPSSGSSHLRRLAELRASSASRAPGRLAALRAKKDEKAEPSDKEAAPAKDAPTQSAAAQLKPPAKAAKSGDAPDGLENSILAAIAQAVDVLVEDGGPPANAKDTANEGQVEADVEIDLDLDIEEASPLDTDPLIAAEPPPEAEPSEGGDSDDIGDEIQRIIASYSRARQQS</sequence>
<dbReference type="InterPro" id="IPR021139">
    <property type="entry name" value="NYN"/>
</dbReference>
<feature type="domain" description="NYN" evidence="2">
    <location>
        <begin position="7"/>
        <end position="164"/>
    </location>
</feature>
<feature type="compositionally biased region" description="Low complexity" evidence="1">
    <location>
        <begin position="459"/>
        <end position="474"/>
    </location>
</feature>